<evidence type="ECO:0000256" key="4">
    <source>
        <dbReference type="ARBA" id="ARBA00023170"/>
    </source>
</evidence>
<evidence type="ECO:0000259" key="6">
    <source>
        <dbReference type="PROSITE" id="PS50112"/>
    </source>
</evidence>
<reference evidence="7 8" key="1">
    <citation type="journal article" date="2020" name="BMC Genomics">
        <title>Intraspecific diversification of the crop wild relative Brassica cretica Lam. using demographic model selection.</title>
        <authorList>
            <person name="Kioukis A."/>
            <person name="Michalopoulou V.A."/>
            <person name="Briers L."/>
            <person name="Pirintsos S."/>
            <person name="Studholme D.J."/>
            <person name="Pavlidis P."/>
            <person name="Sarris P.F."/>
        </authorList>
    </citation>
    <scope>NUCLEOTIDE SEQUENCE [LARGE SCALE GENOMIC DNA]</scope>
    <source>
        <strain evidence="8">cv. PFS-1207/04</strain>
    </source>
</reference>
<dbReference type="PROSITE" id="PS50011">
    <property type="entry name" value="PROTEIN_KINASE_DOM"/>
    <property type="match status" value="1"/>
</dbReference>
<keyword evidence="1" id="KW-0600">Photoreceptor protein</keyword>
<dbReference type="InterPro" id="IPR008271">
    <property type="entry name" value="Ser/Thr_kinase_AS"/>
</dbReference>
<dbReference type="NCBIfam" id="TIGR00229">
    <property type="entry name" value="sensory_box"/>
    <property type="match status" value="1"/>
</dbReference>
<protein>
    <recommendedName>
        <fullName evidence="9">Protein kinase domain-containing protein</fullName>
    </recommendedName>
</protein>
<dbReference type="InterPro" id="IPR035965">
    <property type="entry name" value="PAS-like_dom_sf"/>
</dbReference>
<dbReference type="CDD" id="cd00130">
    <property type="entry name" value="PAS"/>
    <property type="match status" value="1"/>
</dbReference>
<dbReference type="Gene3D" id="1.10.510.10">
    <property type="entry name" value="Transferase(Phosphotransferase) domain 1"/>
    <property type="match status" value="1"/>
</dbReference>
<dbReference type="SUPFAM" id="SSF56112">
    <property type="entry name" value="Protein kinase-like (PK-like)"/>
    <property type="match status" value="1"/>
</dbReference>
<evidence type="ECO:0000256" key="3">
    <source>
        <dbReference type="ARBA" id="ARBA00022991"/>
    </source>
</evidence>
<gene>
    <name evidence="7" type="ORF">DY000_02051288</name>
</gene>
<evidence type="ECO:0000256" key="1">
    <source>
        <dbReference type="ARBA" id="ARBA00022543"/>
    </source>
</evidence>
<dbReference type="SMART" id="SM00220">
    <property type="entry name" value="S_TKc"/>
    <property type="match status" value="1"/>
</dbReference>
<dbReference type="InterPro" id="IPR051681">
    <property type="entry name" value="Ser/Thr_Kinases-Pseudokinases"/>
</dbReference>
<evidence type="ECO:0000313" key="8">
    <source>
        <dbReference type="Proteomes" id="UP000266723"/>
    </source>
</evidence>
<feature type="domain" description="PAS" evidence="6">
    <location>
        <begin position="63"/>
        <end position="134"/>
    </location>
</feature>
<dbReference type="Proteomes" id="UP000266723">
    <property type="component" value="Unassembled WGS sequence"/>
</dbReference>
<evidence type="ECO:0000256" key="2">
    <source>
        <dbReference type="ARBA" id="ARBA00022606"/>
    </source>
</evidence>
<keyword evidence="2" id="KW-0716">Sensory transduction</keyword>
<name>A0ABQ7EZA5_BRACR</name>
<dbReference type="SUPFAM" id="SSF55785">
    <property type="entry name" value="PYP-like sensor domain (PAS domain)"/>
    <property type="match status" value="1"/>
</dbReference>
<dbReference type="InterPro" id="IPR013767">
    <property type="entry name" value="PAS_fold"/>
</dbReference>
<dbReference type="PROSITE" id="PS50112">
    <property type="entry name" value="PAS"/>
    <property type="match status" value="1"/>
</dbReference>
<dbReference type="Pfam" id="PF00989">
    <property type="entry name" value="PAS"/>
    <property type="match status" value="1"/>
</dbReference>
<dbReference type="PROSITE" id="PS00108">
    <property type="entry name" value="PROTEIN_KINASE_ST"/>
    <property type="match status" value="1"/>
</dbReference>
<comment type="caution">
    <text evidence="7">The sequence shown here is derived from an EMBL/GenBank/DDBJ whole genome shotgun (WGS) entry which is preliminary data.</text>
</comment>
<proteinExistence type="predicted"/>
<keyword evidence="8" id="KW-1185">Reference proteome</keyword>
<dbReference type="InterPro" id="IPR011009">
    <property type="entry name" value="Kinase-like_dom_sf"/>
</dbReference>
<dbReference type="Pfam" id="PF07714">
    <property type="entry name" value="PK_Tyr_Ser-Thr"/>
    <property type="match status" value="1"/>
</dbReference>
<keyword evidence="4" id="KW-0675">Receptor</keyword>
<feature type="domain" description="Protein kinase" evidence="5">
    <location>
        <begin position="250"/>
        <end position="537"/>
    </location>
</feature>
<dbReference type="InterPro" id="IPR001245">
    <property type="entry name" value="Ser-Thr/Tyr_kinase_cat_dom"/>
</dbReference>
<dbReference type="PANTHER" id="PTHR44329">
    <property type="entry name" value="SERINE/THREONINE-PROTEIN KINASE TNNI3K-RELATED"/>
    <property type="match status" value="1"/>
</dbReference>
<organism evidence="7 8">
    <name type="scientific">Brassica cretica</name>
    <name type="common">Mustard</name>
    <dbReference type="NCBI Taxonomy" id="69181"/>
    <lineage>
        <taxon>Eukaryota</taxon>
        <taxon>Viridiplantae</taxon>
        <taxon>Streptophyta</taxon>
        <taxon>Embryophyta</taxon>
        <taxon>Tracheophyta</taxon>
        <taxon>Spermatophyta</taxon>
        <taxon>Magnoliopsida</taxon>
        <taxon>eudicotyledons</taxon>
        <taxon>Gunneridae</taxon>
        <taxon>Pentapetalae</taxon>
        <taxon>rosids</taxon>
        <taxon>malvids</taxon>
        <taxon>Brassicales</taxon>
        <taxon>Brassicaceae</taxon>
        <taxon>Brassiceae</taxon>
        <taxon>Brassica</taxon>
    </lineage>
</organism>
<evidence type="ECO:0000313" key="7">
    <source>
        <dbReference type="EMBL" id="KAF3608418.1"/>
    </source>
</evidence>
<dbReference type="InterPro" id="IPR000014">
    <property type="entry name" value="PAS"/>
</dbReference>
<dbReference type="CDD" id="cd13999">
    <property type="entry name" value="STKc_MAP3K-like"/>
    <property type="match status" value="1"/>
</dbReference>
<dbReference type="SMART" id="SM00091">
    <property type="entry name" value="PAS"/>
    <property type="match status" value="1"/>
</dbReference>
<evidence type="ECO:0008006" key="9">
    <source>
        <dbReference type="Google" id="ProtNLM"/>
    </source>
</evidence>
<dbReference type="Gene3D" id="3.30.450.20">
    <property type="entry name" value="PAS domain"/>
    <property type="match status" value="1"/>
</dbReference>
<dbReference type="InterPro" id="IPR000719">
    <property type="entry name" value="Prot_kinase_dom"/>
</dbReference>
<evidence type="ECO:0000259" key="5">
    <source>
        <dbReference type="PROSITE" id="PS50011"/>
    </source>
</evidence>
<keyword evidence="3" id="KW-0157">Chromophore</keyword>
<accession>A0ABQ7EZA5</accession>
<sequence>MERTSEAFVTRIVSGIKGSIPDNQKDTFSVPAPFQKQKRIQDSINLRDGVGGIGRRSSAGKFTNRQYFNILQSISQSVHVFDLNMQIIFWNAMSEKIYGYTAEEVVGKNPVDVMVDERDAPFAMGVAQRCVSGESWTGEFPLKSKSGERILAVCTCSPFYDDDGSLVGIVSITGNTEPYLHPRVPLATIQAKESETNFSAGRNGFASRLGFGTKGAGLDSHQPIQTVIASKISFLASKVSNKVKSKMRVGDSGATLSEGVCGATLSHNSDNASSSGASIQRGDLIYPPFGVFSCDESDGNAAAPKILTSKAEHEVSKGRAGDSGWPWLQNEQGKDKSNQISPFCDVSLMRRLRHPNVLLFMGAVTSPPRLCIVSELLPRGSLFLLLRRSTTKLDWRRRINMALDIARGMNYLHCCSPPIVHRDLKSSNLLVDKNWTVKVADFGLSRIKHETYLTSKSGKGTPQWMAPEVLLNESADEKSDIYSFGVVLWELATGKIPWETLNSMQVIGAVGFMNQRLEIPKDIDPRWISLIQSCWHR</sequence>
<dbReference type="EMBL" id="QGKV02000297">
    <property type="protein sequence ID" value="KAF3608418.1"/>
    <property type="molecule type" value="Genomic_DNA"/>
</dbReference>
<dbReference type="PANTHER" id="PTHR44329:SF186">
    <property type="entry name" value="PROTEIN KINASE DOMAIN-CONTAINING PROTEIN"/>
    <property type="match status" value="1"/>
</dbReference>